<evidence type="ECO:0000313" key="3">
    <source>
        <dbReference type="Proteomes" id="UP000325579"/>
    </source>
</evidence>
<sequence>MSFNPYCKTWAGPWVNGSNGESHTFHTNPDAFNISSFMSTYPENVPFLPDLNELSGQPSHETGYTVCYTSHSSGTDTWPNNITPLNFATAAPSDLQAIGNEDHFAFNHLPMSPNTVSSIRQPSMTVAAPRTRSRRPDSRLRGPKANGVRHDGIVKCEWKGCTYTGVFTRKAELKRHVETQHISPNSYECPEPTCMRTFNRRDNLDEHLRRTHFQQPSIISE</sequence>
<evidence type="ECO:0000313" key="2">
    <source>
        <dbReference type="EMBL" id="KAE8402346.1"/>
    </source>
</evidence>
<dbReference type="SUPFAM" id="SSF57667">
    <property type="entry name" value="beta-beta-alpha zinc fingers"/>
    <property type="match status" value="1"/>
</dbReference>
<dbReference type="SMART" id="SM00355">
    <property type="entry name" value="ZnF_C2H2"/>
    <property type="match status" value="2"/>
</dbReference>
<protein>
    <submittedName>
        <fullName evidence="2">Uncharacterized protein</fullName>
    </submittedName>
</protein>
<dbReference type="InterPro" id="IPR036236">
    <property type="entry name" value="Znf_C2H2_sf"/>
</dbReference>
<proteinExistence type="predicted"/>
<dbReference type="AlphaFoldDB" id="A0A5N6I3L9"/>
<dbReference type="Proteomes" id="UP000325579">
    <property type="component" value="Unassembled WGS sequence"/>
</dbReference>
<name>A0A5N6I3L9_9EURO</name>
<dbReference type="PROSITE" id="PS00028">
    <property type="entry name" value="ZINC_FINGER_C2H2_1"/>
    <property type="match status" value="1"/>
</dbReference>
<keyword evidence="3" id="KW-1185">Reference proteome</keyword>
<dbReference type="Pfam" id="PF00096">
    <property type="entry name" value="zf-C2H2"/>
    <property type="match status" value="1"/>
</dbReference>
<accession>A0A5N6I3L9</accession>
<dbReference type="EMBL" id="ML736789">
    <property type="protein sequence ID" value="KAE8402346.1"/>
    <property type="molecule type" value="Genomic_DNA"/>
</dbReference>
<dbReference type="Gene3D" id="3.30.160.60">
    <property type="entry name" value="Classic Zinc Finger"/>
    <property type="match status" value="2"/>
</dbReference>
<dbReference type="GeneID" id="43672278"/>
<gene>
    <name evidence="2" type="ORF">BDV37DRAFT_284827</name>
</gene>
<dbReference type="OrthoDB" id="2687452at2759"/>
<dbReference type="RefSeq" id="XP_031939665.1">
    <property type="nucleotide sequence ID" value="XM_032087587.1"/>
</dbReference>
<feature type="region of interest" description="Disordered" evidence="1">
    <location>
        <begin position="122"/>
        <end position="146"/>
    </location>
</feature>
<dbReference type="PROSITE" id="PS50157">
    <property type="entry name" value="ZINC_FINGER_C2H2_2"/>
    <property type="match status" value="1"/>
</dbReference>
<reference evidence="2 3" key="1">
    <citation type="submission" date="2019-04" db="EMBL/GenBank/DDBJ databases">
        <authorList>
            <consortium name="DOE Joint Genome Institute"/>
            <person name="Mondo S."/>
            <person name="Kjaerbolling I."/>
            <person name="Vesth T."/>
            <person name="Frisvad J.C."/>
            <person name="Nybo J.L."/>
            <person name="Theobald S."/>
            <person name="Kildgaard S."/>
            <person name="Isbrandt T."/>
            <person name="Kuo A."/>
            <person name="Sato A."/>
            <person name="Lyhne E.K."/>
            <person name="Kogle M.E."/>
            <person name="Wiebenga A."/>
            <person name="Kun R.S."/>
            <person name="Lubbers R.J."/>
            <person name="Makela M.R."/>
            <person name="Barry K."/>
            <person name="Chovatia M."/>
            <person name="Clum A."/>
            <person name="Daum C."/>
            <person name="Haridas S."/>
            <person name="He G."/>
            <person name="LaButti K."/>
            <person name="Lipzen A."/>
            <person name="Riley R."/>
            <person name="Salamov A."/>
            <person name="Simmons B.A."/>
            <person name="Magnuson J.K."/>
            <person name="Henrissat B."/>
            <person name="Mortensen U.H."/>
            <person name="Larsen T.O."/>
            <person name="Devries R.P."/>
            <person name="Grigoriev I.V."/>
            <person name="Machida M."/>
            <person name="Baker S.E."/>
            <person name="Andersen M.R."/>
            <person name="Cantor M.N."/>
            <person name="Hua S.X."/>
        </authorList>
    </citation>
    <scope>NUCLEOTIDE SEQUENCE [LARGE SCALE GENOMIC DNA]</scope>
    <source>
        <strain evidence="2 3">CBS 119388</strain>
    </source>
</reference>
<accession>A0A5N7D7E9</accession>
<evidence type="ECO:0000256" key="1">
    <source>
        <dbReference type="SAM" id="MobiDB-lite"/>
    </source>
</evidence>
<dbReference type="InterPro" id="IPR013087">
    <property type="entry name" value="Znf_C2H2_type"/>
</dbReference>
<organism evidence="2 3">
    <name type="scientific">Aspergillus pseudonomiae</name>
    <dbReference type="NCBI Taxonomy" id="1506151"/>
    <lineage>
        <taxon>Eukaryota</taxon>
        <taxon>Fungi</taxon>
        <taxon>Dikarya</taxon>
        <taxon>Ascomycota</taxon>
        <taxon>Pezizomycotina</taxon>
        <taxon>Eurotiomycetes</taxon>
        <taxon>Eurotiomycetidae</taxon>
        <taxon>Eurotiales</taxon>
        <taxon>Aspergillaceae</taxon>
        <taxon>Aspergillus</taxon>
        <taxon>Aspergillus subgen. Circumdati</taxon>
    </lineage>
</organism>